<dbReference type="InterPro" id="IPR051692">
    <property type="entry name" value="OMP-like"/>
</dbReference>
<feature type="chain" id="PRO_5008683218" evidence="6">
    <location>
        <begin position="20"/>
        <end position="279"/>
    </location>
</feature>
<dbReference type="Proteomes" id="UP000183174">
    <property type="component" value="Unassembled WGS sequence"/>
</dbReference>
<dbReference type="EMBL" id="FMAE01000002">
    <property type="protein sequence ID" value="SCB15799.1"/>
    <property type="molecule type" value="Genomic_DNA"/>
</dbReference>
<dbReference type="InterPro" id="IPR011250">
    <property type="entry name" value="OMP/PagP_B-barrel"/>
</dbReference>
<evidence type="ECO:0000256" key="4">
    <source>
        <dbReference type="ARBA" id="ARBA00023237"/>
    </source>
</evidence>
<evidence type="ECO:0000256" key="2">
    <source>
        <dbReference type="ARBA" id="ARBA00022729"/>
    </source>
</evidence>
<feature type="signal peptide" evidence="6">
    <location>
        <begin position="1"/>
        <end position="19"/>
    </location>
</feature>
<comment type="similarity">
    <text evidence="5">Belongs to the Omp25/RopB family.</text>
</comment>
<proteinExistence type="inferred from homology"/>
<reference evidence="8 9" key="1">
    <citation type="submission" date="2016-08" db="EMBL/GenBank/DDBJ databases">
        <authorList>
            <person name="Seilhamer J.J."/>
        </authorList>
    </citation>
    <scope>NUCLEOTIDE SEQUENCE [LARGE SCALE GENOMIC DNA]</scope>
    <source>
        <strain evidence="8 9">CCBAU 10071</strain>
    </source>
</reference>
<evidence type="ECO:0000256" key="1">
    <source>
        <dbReference type="ARBA" id="ARBA00004442"/>
    </source>
</evidence>
<evidence type="ECO:0000313" key="8">
    <source>
        <dbReference type="EMBL" id="SCB15799.1"/>
    </source>
</evidence>
<dbReference type="PANTHER" id="PTHR34001">
    <property type="entry name" value="BLL7405 PROTEIN"/>
    <property type="match status" value="1"/>
</dbReference>
<keyword evidence="4" id="KW-0998">Cell outer membrane</keyword>
<dbReference type="GO" id="GO:0009279">
    <property type="term" value="C:cell outer membrane"/>
    <property type="evidence" value="ECO:0007669"/>
    <property type="project" value="UniProtKB-SubCell"/>
</dbReference>
<dbReference type="RefSeq" id="WP_036024408.1">
    <property type="nucleotide sequence ID" value="NZ_FMAE01000002.1"/>
</dbReference>
<dbReference type="InterPro" id="IPR027385">
    <property type="entry name" value="Beta-barrel_OMP"/>
</dbReference>
<dbReference type="SUPFAM" id="SSF56925">
    <property type="entry name" value="OMPA-like"/>
    <property type="match status" value="1"/>
</dbReference>
<keyword evidence="2 6" id="KW-0732">Signal</keyword>
<feature type="domain" description="Outer membrane protein beta-barrel" evidence="7">
    <location>
        <begin position="39"/>
        <end position="270"/>
    </location>
</feature>
<dbReference type="AlphaFoldDB" id="A0A1C3UK51"/>
<evidence type="ECO:0000256" key="6">
    <source>
        <dbReference type="SAM" id="SignalP"/>
    </source>
</evidence>
<dbReference type="Pfam" id="PF13505">
    <property type="entry name" value="OMP_b-brl"/>
    <property type="match status" value="1"/>
</dbReference>
<name>A0A1C3UK51_9BRAD</name>
<evidence type="ECO:0000259" key="7">
    <source>
        <dbReference type="Pfam" id="PF13505"/>
    </source>
</evidence>
<protein>
    <submittedName>
        <fullName evidence="8">Outer membrane immunogenic protein</fullName>
    </submittedName>
</protein>
<gene>
    <name evidence="8" type="ORF">GA0061099_1002194</name>
</gene>
<sequence>MKRLLLATSALIVAGSAQGADLGARPYTKAPVAAAVPFSWTGCYIGGHVGGGASRTGFTDPGIGTGAVISPAMTIGSVPGDRIGVNGDVGIVGGVQVGCDYQFASNWVLGIAGDFTATDLHGTANDPFFAGKTGAPATLSSRTDWVASVTGRVGYTWDRLLVYGKGGVGFAHDRYNLNNFSSIGGFFCPGVGFLVFEPCNSSASTDRVGWVAGAGVEWAFAPNWSALVEYTHYGFDSKRVGFANPAAATTALIDIRQDIDIVKVGINYRFGGSPVVAKY</sequence>
<comment type="subcellular location">
    <subcellularLocation>
        <location evidence="1">Cell outer membrane</location>
    </subcellularLocation>
</comment>
<organism evidence="8 9">
    <name type="scientific">Bradyrhizobium yuanmingense</name>
    <dbReference type="NCBI Taxonomy" id="108015"/>
    <lineage>
        <taxon>Bacteria</taxon>
        <taxon>Pseudomonadati</taxon>
        <taxon>Pseudomonadota</taxon>
        <taxon>Alphaproteobacteria</taxon>
        <taxon>Hyphomicrobiales</taxon>
        <taxon>Nitrobacteraceae</taxon>
        <taxon>Bradyrhizobium</taxon>
    </lineage>
</organism>
<evidence type="ECO:0000256" key="3">
    <source>
        <dbReference type="ARBA" id="ARBA00023136"/>
    </source>
</evidence>
<keyword evidence="3" id="KW-0472">Membrane</keyword>
<dbReference type="Gene3D" id="2.40.160.20">
    <property type="match status" value="1"/>
</dbReference>
<evidence type="ECO:0000256" key="5">
    <source>
        <dbReference type="ARBA" id="ARBA00038306"/>
    </source>
</evidence>
<dbReference type="PANTHER" id="PTHR34001:SF3">
    <property type="entry name" value="BLL7405 PROTEIN"/>
    <property type="match status" value="1"/>
</dbReference>
<accession>A0A1C3UK51</accession>
<evidence type="ECO:0000313" key="9">
    <source>
        <dbReference type="Proteomes" id="UP000183174"/>
    </source>
</evidence>